<dbReference type="AlphaFoldDB" id="A0A9X8P4K1"/>
<proteinExistence type="predicted"/>
<evidence type="ECO:0000313" key="1">
    <source>
        <dbReference type="EMBL" id="RYC43497.1"/>
    </source>
</evidence>
<protein>
    <submittedName>
        <fullName evidence="1">Uncharacterized protein</fullName>
    </submittedName>
</protein>
<keyword evidence="2" id="KW-1185">Reference proteome</keyword>
<sequence length="68" mass="7586">MRYSSLNANEDISLINRHKKFPGKIFNVASAATHKSGGQEWRAIKKRGERFSTSLATARRVAARDGKP</sequence>
<gene>
    <name evidence="1" type="ORF">CLR69_00090</name>
</gene>
<reference evidence="1 2" key="1">
    <citation type="journal article" date="2018" name="Syst. Appl. Microbiol.">
        <title>Pectobacterium zantedeschiae sp. nov. a new species of a soft rot pathogen isolated from Calla lily (Zantedeschia spp.).</title>
        <authorList>
            <person name="Waleron M."/>
            <person name="Misztak A."/>
            <person name="Waleron M."/>
            <person name="Franczuk M."/>
            <person name="Jonca J."/>
            <person name="Wielgomas B."/>
            <person name="Mikicinski A."/>
            <person name="Popovic T."/>
            <person name="Waleron K."/>
        </authorList>
    </citation>
    <scope>NUCLEOTIDE SEQUENCE [LARGE SCALE GENOMIC DNA]</scope>
    <source>
        <strain evidence="1 2">9M</strain>
    </source>
</reference>
<comment type="caution">
    <text evidence="1">The sequence shown here is derived from an EMBL/GenBank/DDBJ whole genome shotgun (WGS) entry which is preliminary data.</text>
</comment>
<dbReference type="RefSeq" id="WP_129711989.1">
    <property type="nucleotide sequence ID" value="NZ_JBEHFA010000004.1"/>
</dbReference>
<name>A0A9X8P4K1_9GAMM</name>
<organism evidence="1 2">
    <name type="scientific">Pectobacterium zantedeschiae</name>
    <dbReference type="NCBI Taxonomy" id="2034769"/>
    <lineage>
        <taxon>Bacteria</taxon>
        <taxon>Pseudomonadati</taxon>
        <taxon>Pseudomonadota</taxon>
        <taxon>Gammaproteobacteria</taxon>
        <taxon>Enterobacterales</taxon>
        <taxon>Pectobacteriaceae</taxon>
        <taxon>Pectobacterium</taxon>
    </lineage>
</organism>
<dbReference type="EMBL" id="NWTM01000001">
    <property type="protein sequence ID" value="RYC43497.1"/>
    <property type="molecule type" value="Genomic_DNA"/>
</dbReference>
<accession>A0A9X8P4K1</accession>
<evidence type="ECO:0000313" key="2">
    <source>
        <dbReference type="Proteomes" id="UP001138460"/>
    </source>
</evidence>
<dbReference type="Proteomes" id="UP001138460">
    <property type="component" value="Unassembled WGS sequence"/>
</dbReference>